<dbReference type="GO" id="GO:0006629">
    <property type="term" value="P:lipid metabolic process"/>
    <property type="evidence" value="ECO:0007669"/>
    <property type="project" value="InterPro"/>
</dbReference>
<dbReference type="Proteomes" id="UP000694701">
    <property type="component" value="Unplaced"/>
</dbReference>
<evidence type="ECO:0000256" key="4">
    <source>
        <dbReference type="SAM" id="MobiDB-lite"/>
    </source>
</evidence>
<comment type="subcellular location">
    <subcellularLocation>
        <location evidence="1">Lipid droplet</location>
    </subcellularLocation>
</comment>
<dbReference type="PANTHER" id="PTHR47138">
    <property type="entry name" value="PERILIPIN-1"/>
    <property type="match status" value="1"/>
</dbReference>
<dbReference type="PANTHER" id="PTHR47138:SF1">
    <property type="entry name" value="PERILIPIN-1"/>
    <property type="match status" value="1"/>
</dbReference>
<feature type="signal peptide" evidence="5">
    <location>
        <begin position="1"/>
        <end position="21"/>
    </location>
</feature>
<keyword evidence="3" id="KW-0551">Lipid droplet</keyword>
<evidence type="ECO:0000313" key="7">
    <source>
        <dbReference type="Proteomes" id="UP000694701"/>
    </source>
</evidence>
<evidence type="ECO:0000256" key="1">
    <source>
        <dbReference type="ARBA" id="ARBA00004502"/>
    </source>
</evidence>
<sequence>IYKTLTLCFCMKILLFVVVAANSVACRGLDHLEEKVSALQYSPAEVISDIYTKELMSSILEATKDSVTSPIKQTSNFVLDKVSAGYQQSKNALSDSIHYVINSKFVCLAKQRADRSDGEPEDDGSMEEQEPNVGASGPKPSLSWLGAVFGTICRRAFEKTAAQFQCSKRQGQGLVTQIPGVSPLVSSKRHEKCWIACLLNLPNTYFFLQSNVLPRLVSGLGQQLLKVYGSVMANKKVMKQIPMQQKAVLGCNNKKVPNHRSPRKSLTDYIQISSSSSSSYTRTVQNSRNAAPTTE</sequence>
<dbReference type="GO" id="GO:0005811">
    <property type="term" value="C:lipid droplet"/>
    <property type="evidence" value="ECO:0007669"/>
    <property type="project" value="UniProtKB-SubCell"/>
</dbReference>
<evidence type="ECO:0000313" key="6">
    <source>
        <dbReference type="Ensembl" id="ENSCCRP00020007363.1"/>
    </source>
</evidence>
<dbReference type="AlphaFoldDB" id="A0A8C2C5T6"/>
<name>A0A8C2C5T6_CYPCA</name>
<proteinExistence type="inferred from homology"/>
<dbReference type="InterPro" id="IPR004279">
    <property type="entry name" value="Perilipin"/>
</dbReference>
<dbReference type="Ensembl" id="ENSCCRT00020008261.1">
    <property type="protein sequence ID" value="ENSCCRP00020007363.1"/>
    <property type="gene ID" value="ENSCCRG00020003990.1"/>
</dbReference>
<dbReference type="InterPro" id="IPR042998">
    <property type="entry name" value="PLIN1"/>
</dbReference>
<accession>A0A8C2C5T6</accession>
<feature type="compositionally biased region" description="Acidic residues" evidence="4">
    <location>
        <begin position="119"/>
        <end position="130"/>
    </location>
</feature>
<feature type="compositionally biased region" description="Polar residues" evidence="4">
    <location>
        <begin position="280"/>
        <end position="295"/>
    </location>
</feature>
<feature type="chain" id="PRO_5034437767" evidence="5">
    <location>
        <begin position="22"/>
        <end position="295"/>
    </location>
</feature>
<dbReference type="Pfam" id="PF03036">
    <property type="entry name" value="Perilipin"/>
    <property type="match status" value="1"/>
</dbReference>
<organism evidence="6 7">
    <name type="scientific">Cyprinus carpio</name>
    <name type="common">Common carp</name>
    <dbReference type="NCBI Taxonomy" id="7962"/>
    <lineage>
        <taxon>Eukaryota</taxon>
        <taxon>Metazoa</taxon>
        <taxon>Chordata</taxon>
        <taxon>Craniata</taxon>
        <taxon>Vertebrata</taxon>
        <taxon>Euteleostomi</taxon>
        <taxon>Actinopterygii</taxon>
        <taxon>Neopterygii</taxon>
        <taxon>Teleostei</taxon>
        <taxon>Ostariophysi</taxon>
        <taxon>Cypriniformes</taxon>
        <taxon>Cyprinidae</taxon>
        <taxon>Cyprininae</taxon>
        <taxon>Cyprinus</taxon>
    </lineage>
</organism>
<protein>
    <submittedName>
        <fullName evidence="6">Uncharacterized protein</fullName>
    </submittedName>
</protein>
<evidence type="ECO:0000256" key="3">
    <source>
        <dbReference type="ARBA" id="ARBA00022677"/>
    </source>
</evidence>
<evidence type="ECO:0000256" key="5">
    <source>
        <dbReference type="SAM" id="SignalP"/>
    </source>
</evidence>
<comment type="similarity">
    <text evidence="2">Belongs to the perilipin family.</text>
</comment>
<feature type="region of interest" description="Disordered" evidence="4">
    <location>
        <begin position="275"/>
        <end position="295"/>
    </location>
</feature>
<reference evidence="6" key="1">
    <citation type="submission" date="2025-08" db="UniProtKB">
        <authorList>
            <consortium name="Ensembl"/>
        </authorList>
    </citation>
    <scope>IDENTIFICATION</scope>
</reference>
<feature type="region of interest" description="Disordered" evidence="4">
    <location>
        <begin position="115"/>
        <end position="139"/>
    </location>
</feature>
<evidence type="ECO:0000256" key="2">
    <source>
        <dbReference type="ARBA" id="ARBA00006311"/>
    </source>
</evidence>
<keyword evidence="5" id="KW-0732">Signal</keyword>